<feature type="binding site" evidence="5">
    <location>
        <position position="365"/>
    </location>
    <ligand>
        <name>Zn(2+)</name>
        <dbReference type="ChEBI" id="CHEBI:29105"/>
    </ligand>
</feature>
<dbReference type="PANTHER" id="PTHR46064">
    <property type="entry name" value="QUEUINE TRNA-RIBOSYLTRANSFERASE ACCESSORY SUBUNIT 2"/>
    <property type="match status" value="1"/>
</dbReference>
<feature type="domain" description="tRNA-guanine(15) transglycosylase-like" evidence="6">
    <location>
        <begin position="19"/>
        <end position="396"/>
    </location>
</feature>
<dbReference type="InterPro" id="IPR050852">
    <property type="entry name" value="Queuine_tRNA-ribosyltrfase"/>
</dbReference>
<comment type="cofactor">
    <cofactor evidence="5">
        <name>Zn(2+)</name>
        <dbReference type="ChEBI" id="CHEBI:29105"/>
    </cofactor>
    <text evidence="5">Binds 1 zinc ion per subunit.</text>
</comment>
<evidence type="ECO:0000256" key="4">
    <source>
        <dbReference type="ARBA" id="ARBA00022833"/>
    </source>
</evidence>
<dbReference type="Gene3D" id="3.20.20.105">
    <property type="entry name" value="Queuine tRNA-ribosyltransferase-like"/>
    <property type="match status" value="1"/>
</dbReference>
<feature type="binding site" evidence="5">
    <location>
        <position position="334"/>
    </location>
    <ligand>
        <name>Zn(2+)</name>
        <dbReference type="ChEBI" id="CHEBI:29105"/>
    </ligand>
</feature>
<evidence type="ECO:0000313" key="7">
    <source>
        <dbReference type="EMBL" id="TGZ80904.1"/>
    </source>
</evidence>
<dbReference type="AlphaFoldDB" id="A0A4S2MWH0"/>
<dbReference type="Pfam" id="PF01702">
    <property type="entry name" value="TGT"/>
    <property type="match status" value="1"/>
</dbReference>
<evidence type="ECO:0000256" key="5">
    <source>
        <dbReference type="HAMAP-Rule" id="MF_03043"/>
    </source>
</evidence>
<dbReference type="EMBL" id="ML220122">
    <property type="protein sequence ID" value="TGZ80904.1"/>
    <property type="molecule type" value="Genomic_DNA"/>
</dbReference>
<evidence type="ECO:0000256" key="3">
    <source>
        <dbReference type="ARBA" id="ARBA00022723"/>
    </source>
</evidence>
<comment type="function">
    <text evidence="5">Non-catalytic subunit of the queuine tRNA-ribosyltransferase (TGT) that catalyzes the base-exchange of a guanine (G) residue with queuine (Q) at position 34 (anticodon wobble position) in tRNAs with GU(N) anticodons (tRNA-Asp, -Asn, -His and -Tyr), resulting in the hypermodified nucleoside queuosine (7-(((4,5-cis-dihydroxy-2-cyclopenten-1-yl)amino)methyl)-7-deazaguanosine).</text>
</comment>
<evidence type="ECO:0000259" key="6">
    <source>
        <dbReference type="Pfam" id="PF01702"/>
    </source>
</evidence>
<dbReference type="PANTHER" id="PTHR46064:SF1">
    <property type="entry name" value="QUEUINE TRNA-RIBOSYLTRANSFERASE ACCESSORY SUBUNIT 2"/>
    <property type="match status" value="1"/>
</dbReference>
<dbReference type="GO" id="GO:0008479">
    <property type="term" value="F:tRNA-guanosine(34) queuine transglycosylase activity"/>
    <property type="evidence" value="ECO:0007669"/>
    <property type="project" value="UniProtKB-UniRule"/>
</dbReference>
<dbReference type="Proteomes" id="UP000298138">
    <property type="component" value="Unassembled WGS sequence"/>
</dbReference>
<keyword evidence="2 5" id="KW-0819">tRNA processing</keyword>
<keyword evidence="1 5" id="KW-0963">Cytoplasm</keyword>
<evidence type="ECO:0000313" key="8">
    <source>
        <dbReference type="Proteomes" id="UP000298138"/>
    </source>
</evidence>
<evidence type="ECO:0000256" key="1">
    <source>
        <dbReference type="ARBA" id="ARBA00022490"/>
    </source>
</evidence>
<dbReference type="SUPFAM" id="SSF51713">
    <property type="entry name" value="tRNA-guanine transglycosylase"/>
    <property type="match status" value="1"/>
</dbReference>
<dbReference type="GO" id="GO:0046872">
    <property type="term" value="F:metal ion binding"/>
    <property type="evidence" value="ECO:0007669"/>
    <property type="project" value="UniProtKB-KW"/>
</dbReference>
<gene>
    <name evidence="7" type="ORF">EX30DRAFT_319715</name>
</gene>
<comment type="subcellular location">
    <subcellularLocation>
        <location evidence="5">Cytoplasm</location>
    </subcellularLocation>
</comment>
<accession>A0A4S2MWH0</accession>
<proteinExistence type="inferred from homology"/>
<feature type="binding site" evidence="5">
    <location>
        <position position="336"/>
    </location>
    <ligand>
        <name>Zn(2+)</name>
        <dbReference type="ChEBI" id="CHEBI:29105"/>
    </ligand>
</feature>
<dbReference type="HAMAP" id="MF_03043">
    <property type="entry name" value="QTRT2"/>
    <property type="match status" value="1"/>
</dbReference>
<dbReference type="InterPro" id="IPR036511">
    <property type="entry name" value="TGT-like_sf"/>
</dbReference>
<evidence type="ECO:0000256" key="2">
    <source>
        <dbReference type="ARBA" id="ARBA00022694"/>
    </source>
</evidence>
<sequence>MATAPADIMFNFRVLSTCGTARTGQLLTKTHTLPTPTFLASSSRGVVPHLSHDTLRDHTQTPGLYVPLEDFIERGIPDSPVYSATSPTTPSPLRAFTSLPDSQLLLLSPRRTPAVQTAAANTDHSLAILTSVGFRTLPINAYITSVTQLLPDAAISPVDIPTHVPGKNRIPKMTQRTETWLTALLKGVDGKVPILAGVLPLSPEQQQLYLETLSDRHNDLAGLALWDASISGYITELPELSGLPRVAVNGSSQGGVNTPEKVLDAVENGVDVFNAGWLNEATDAGIALDFEFPASREEAEKQLGEEEKFAEKPLGIDLWLPEFATDTRPLKEGCECYACKRHHRAYINHLLNAREMSAWVLLQIHNTHLLHLFFTSIRASITSSTFPLSRRIFTHTYMPSLPPQTGEGPRVRGYQFKTDNGPKKNKKVFNRLGGEGEKVLKPDPEVGGEMREVLQETMEDAGVMVRGADSAVLVERGFAERKEEVLGKGEGK</sequence>
<name>A0A4S2MWH0_9PEZI</name>
<dbReference type="STRING" id="341454.A0A4S2MWH0"/>
<keyword evidence="3 5" id="KW-0479">Metal-binding</keyword>
<dbReference type="NCBIfam" id="TIGR00449">
    <property type="entry name" value="tgt_general"/>
    <property type="match status" value="1"/>
</dbReference>
<keyword evidence="4 5" id="KW-0862">Zinc</keyword>
<organism evidence="7 8">
    <name type="scientific">Ascodesmis nigricans</name>
    <dbReference type="NCBI Taxonomy" id="341454"/>
    <lineage>
        <taxon>Eukaryota</taxon>
        <taxon>Fungi</taxon>
        <taxon>Dikarya</taxon>
        <taxon>Ascomycota</taxon>
        <taxon>Pezizomycotina</taxon>
        <taxon>Pezizomycetes</taxon>
        <taxon>Pezizales</taxon>
        <taxon>Ascodesmidaceae</taxon>
        <taxon>Ascodesmis</taxon>
    </lineage>
</organism>
<dbReference type="GO" id="GO:0006400">
    <property type="term" value="P:tRNA modification"/>
    <property type="evidence" value="ECO:0007669"/>
    <property type="project" value="InterPro"/>
</dbReference>
<keyword evidence="8" id="KW-1185">Reference proteome</keyword>
<feature type="binding site" evidence="5">
    <location>
        <position position="339"/>
    </location>
    <ligand>
        <name>Zn(2+)</name>
        <dbReference type="ChEBI" id="CHEBI:29105"/>
    </ligand>
</feature>
<protein>
    <recommendedName>
        <fullName evidence="5">Queuine tRNA-ribosyltransferase accessory subunit 2</fullName>
    </recommendedName>
    <alternativeName>
        <fullName evidence="5">Queuine tRNA-ribosyltransferase domain-containing protein 1</fullName>
    </alternativeName>
</protein>
<dbReference type="InterPro" id="IPR002616">
    <property type="entry name" value="tRNA_ribo_trans-like"/>
</dbReference>
<dbReference type="GO" id="GO:0005737">
    <property type="term" value="C:cytoplasm"/>
    <property type="evidence" value="ECO:0007669"/>
    <property type="project" value="UniProtKB-SubCell"/>
</dbReference>
<reference evidence="7 8" key="1">
    <citation type="submission" date="2019-04" db="EMBL/GenBank/DDBJ databases">
        <title>Comparative genomics and transcriptomics to analyze fruiting body development in filamentous ascomycetes.</title>
        <authorList>
            <consortium name="DOE Joint Genome Institute"/>
            <person name="Lutkenhaus R."/>
            <person name="Traeger S."/>
            <person name="Breuer J."/>
            <person name="Kuo A."/>
            <person name="Lipzen A."/>
            <person name="Pangilinan J."/>
            <person name="Dilworth D."/>
            <person name="Sandor L."/>
            <person name="Poggeler S."/>
            <person name="Barry K."/>
            <person name="Grigoriev I.V."/>
            <person name="Nowrousian M."/>
        </authorList>
    </citation>
    <scope>NUCLEOTIDE SEQUENCE [LARGE SCALE GENOMIC DNA]</scope>
    <source>
        <strain evidence="7 8">CBS 389.68</strain>
    </source>
</reference>
<dbReference type="OrthoDB" id="27601at2759"/>
<dbReference type="InParanoid" id="A0A4S2MWH0"/>
<comment type="subunit">
    <text evidence="5">Heterodimer of a catalytic subunit and an accessory subunit.</text>
</comment>
<dbReference type="InterPro" id="IPR028592">
    <property type="entry name" value="QTRTD1"/>
</dbReference>
<comment type="similarity">
    <text evidence="5">Belongs to the queuine tRNA-ribosyltransferase family. QTRT2 subfamily.</text>
</comment>